<keyword evidence="4" id="KW-1185">Reference proteome</keyword>
<proteinExistence type="predicted"/>
<evidence type="ECO:0000259" key="2">
    <source>
        <dbReference type="Pfam" id="PF05627"/>
    </source>
</evidence>
<name>A0A9D4U7V7_ADICA</name>
<comment type="caution">
    <text evidence="3">The sequence shown here is derived from an EMBL/GenBank/DDBJ whole genome shotgun (WGS) entry which is preliminary data.</text>
</comment>
<feature type="domain" description="RIN4 pathogenic type III effector avirulence factor Avr cleavage site" evidence="2">
    <location>
        <begin position="18"/>
        <end position="46"/>
    </location>
</feature>
<evidence type="ECO:0000313" key="3">
    <source>
        <dbReference type="EMBL" id="KAI5063088.1"/>
    </source>
</evidence>
<dbReference type="Pfam" id="PF05627">
    <property type="entry name" value="AvrRpt-cleavage"/>
    <property type="match status" value="2"/>
</dbReference>
<feature type="domain" description="RIN4 pathogenic type III effector avirulence factor Avr cleavage site" evidence="2">
    <location>
        <begin position="214"/>
        <end position="245"/>
    </location>
</feature>
<feature type="region of interest" description="Disordered" evidence="1">
    <location>
        <begin position="244"/>
        <end position="270"/>
    </location>
</feature>
<dbReference type="PANTHER" id="PTHR33159:SF101">
    <property type="entry name" value="OS04G0379600 PROTEIN"/>
    <property type="match status" value="1"/>
</dbReference>
<dbReference type="EMBL" id="JABFUD020000021">
    <property type="protein sequence ID" value="KAI5063088.1"/>
    <property type="molecule type" value="Genomic_DNA"/>
</dbReference>
<reference evidence="3" key="1">
    <citation type="submission" date="2021-01" db="EMBL/GenBank/DDBJ databases">
        <title>Adiantum capillus-veneris genome.</title>
        <authorList>
            <person name="Fang Y."/>
            <person name="Liao Q."/>
        </authorList>
    </citation>
    <scope>NUCLEOTIDE SEQUENCE</scope>
    <source>
        <strain evidence="3">H3</strain>
        <tissue evidence="3">Leaf</tissue>
    </source>
</reference>
<gene>
    <name evidence="3" type="ORF">GOP47_0021635</name>
</gene>
<feature type="region of interest" description="Disordered" evidence="1">
    <location>
        <begin position="55"/>
        <end position="138"/>
    </location>
</feature>
<dbReference type="Proteomes" id="UP000886520">
    <property type="component" value="Chromosome 21"/>
</dbReference>
<organism evidence="3 4">
    <name type="scientific">Adiantum capillus-veneris</name>
    <name type="common">Maidenhair fern</name>
    <dbReference type="NCBI Taxonomy" id="13818"/>
    <lineage>
        <taxon>Eukaryota</taxon>
        <taxon>Viridiplantae</taxon>
        <taxon>Streptophyta</taxon>
        <taxon>Embryophyta</taxon>
        <taxon>Tracheophyta</taxon>
        <taxon>Polypodiopsida</taxon>
        <taxon>Polypodiidae</taxon>
        <taxon>Polypodiales</taxon>
        <taxon>Pteridineae</taxon>
        <taxon>Pteridaceae</taxon>
        <taxon>Vittarioideae</taxon>
        <taxon>Adiantum</taxon>
    </lineage>
</organism>
<dbReference type="OrthoDB" id="1901436at2759"/>
<dbReference type="PANTHER" id="PTHR33159">
    <property type="entry name" value="RPM1-INTERACTING PROTEIN 4 (RIN4) FAMILY PROTEIN"/>
    <property type="match status" value="1"/>
</dbReference>
<evidence type="ECO:0000313" key="4">
    <source>
        <dbReference type="Proteomes" id="UP000886520"/>
    </source>
</evidence>
<sequence length="290" mass="32278">MLCSAALASAGFMRQWPETTVPKFGEWDGSEDLSYSIVFDKVRADKERFMPTLKNDSKDLSLNQQRHKTPGLIPGKEAPTIVRRTMEPGSRGSEQSTSKLSSRHNYRSANDQKTYHVVQGDQSDTSDRGSVYSSSMASSCQQPIVATKDLTAREMIALANGSNFHVSHDGLHGKVQRVPGPTRQKHQEYLMAPKMARSQGCSETSSIADLPEKVNLPKFGDWDVSDAKAGEGFTVIFDRARDEKKSKVPHKTPTRLISPMRPSEDLYRGSQVRKKKRGWLNALCCVDTSE</sequence>
<dbReference type="InterPro" id="IPR040387">
    <property type="entry name" value="RIN4/NOI4"/>
</dbReference>
<evidence type="ECO:0000256" key="1">
    <source>
        <dbReference type="SAM" id="MobiDB-lite"/>
    </source>
</evidence>
<dbReference type="InterPro" id="IPR008700">
    <property type="entry name" value="TypeIII_avirulence_cleave"/>
</dbReference>
<protein>
    <recommendedName>
        <fullName evidence="2">RIN4 pathogenic type III effector avirulence factor Avr cleavage site domain-containing protein</fullName>
    </recommendedName>
</protein>
<accession>A0A9D4U7V7</accession>
<dbReference type="AlphaFoldDB" id="A0A9D4U7V7"/>